<evidence type="ECO:0000256" key="1">
    <source>
        <dbReference type="SAM" id="Phobius"/>
    </source>
</evidence>
<dbReference type="GO" id="GO:0016301">
    <property type="term" value="F:kinase activity"/>
    <property type="evidence" value="ECO:0007669"/>
    <property type="project" value="UniProtKB-KW"/>
</dbReference>
<gene>
    <name evidence="3" type="ORF">I4J89_37585</name>
</gene>
<feature type="transmembrane region" description="Helical" evidence="1">
    <location>
        <begin position="65"/>
        <end position="85"/>
    </location>
</feature>
<evidence type="ECO:0000313" key="3">
    <source>
        <dbReference type="EMBL" id="MBG0567175.1"/>
    </source>
</evidence>
<sequence>MAELVDVPSSRRWLARLSFLTVAAAVLLVLAVAGLRGSIGLLLVGSIGSAVGLAAAWWFLTHRGLLRWLAGAVVVLAPLVVAVLFARANLIWVMIVFGLLWSAAVAAGQRALAPDREDTITEYETPPPRRPYLIMNPRSGGGKVERFHLAERARELGAEVYVFHGPAVDVAEVARDAVRNGADLLGVAGGDGTQALVAGIAAEHGLPFLVISAGTRNHFALDLGLDREDPSTCLDALSDGVELRIDLGLIGDRTFVNNASFGAYAAIVQSPAYRDDKIGTTLDLLPDVLTGHDGARLRLDVDGVSVTGPQAVLISNNPYAADDVAGLGERPRLDGGTLGVLAVTVRGAADAAGLISGGGRARALTVRATTEAVVDADTPTLPVGIDGEAVILPTPVRCSIRPGALRVRVPRRRPGVRPARPEMDWKRLRRLAFARRRSSDAAAV</sequence>
<evidence type="ECO:0000313" key="4">
    <source>
        <dbReference type="Proteomes" id="UP000598146"/>
    </source>
</evidence>
<dbReference type="InterPro" id="IPR017438">
    <property type="entry name" value="ATP-NAD_kinase_N"/>
</dbReference>
<dbReference type="InterPro" id="IPR016064">
    <property type="entry name" value="NAD/diacylglycerol_kinase_sf"/>
</dbReference>
<dbReference type="EMBL" id="JADQTO010000025">
    <property type="protein sequence ID" value="MBG0567175.1"/>
    <property type="molecule type" value="Genomic_DNA"/>
</dbReference>
<dbReference type="PROSITE" id="PS50146">
    <property type="entry name" value="DAGK"/>
    <property type="match status" value="1"/>
</dbReference>
<feature type="domain" description="DAGKc" evidence="2">
    <location>
        <begin position="126"/>
        <end position="254"/>
    </location>
</feature>
<comment type="caution">
    <text evidence="3">The sequence shown here is derived from an EMBL/GenBank/DDBJ whole genome shotgun (WGS) entry which is preliminary data.</text>
</comment>
<keyword evidence="1" id="KW-0472">Membrane</keyword>
<dbReference type="Gene3D" id="2.60.200.40">
    <property type="match status" value="1"/>
</dbReference>
<reference evidence="3" key="1">
    <citation type="submission" date="2020-11" db="EMBL/GenBank/DDBJ databases">
        <title>Isolation and identification of active actinomycetes.</title>
        <authorList>
            <person name="Sun X."/>
        </authorList>
    </citation>
    <scope>NUCLEOTIDE SEQUENCE</scope>
    <source>
        <strain evidence="3">NEAU-A11</strain>
    </source>
</reference>
<evidence type="ECO:0000259" key="2">
    <source>
        <dbReference type="PROSITE" id="PS50146"/>
    </source>
</evidence>
<dbReference type="Gene3D" id="3.40.50.10330">
    <property type="entry name" value="Probable inorganic polyphosphate/atp-NAD kinase, domain 1"/>
    <property type="match status" value="1"/>
</dbReference>
<dbReference type="Pfam" id="PF00781">
    <property type="entry name" value="DAGK_cat"/>
    <property type="match status" value="1"/>
</dbReference>
<feature type="transmembrane region" description="Helical" evidence="1">
    <location>
        <begin position="39"/>
        <end position="59"/>
    </location>
</feature>
<keyword evidence="1" id="KW-1133">Transmembrane helix</keyword>
<name>A0A931CLK2_9ACTN</name>
<dbReference type="Proteomes" id="UP000598146">
    <property type="component" value="Unassembled WGS sequence"/>
</dbReference>
<dbReference type="AlphaFoldDB" id="A0A931CLK2"/>
<dbReference type="SUPFAM" id="SSF111331">
    <property type="entry name" value="NAD kinase/diacylglycerol kinase-like"/>
    <property type="match status" value="1"/>
</dbReference>
<organism evidence="3 4">
    <name type="scientific">Actinoplanes aureus</name>
    <dbReference type="NCBI Taxonomy" id="2792083"/>
    <lineage>
        <taxon>Bacteria</taxon>
        <taxon>Bacillati</taxon>
        <taxon>Actinomycetota</taxon>
        <taxon>Actinomycetes</taxon>
        <taxon>Micromonosporales</taxon>
        <taxon>Micromonosporaceae</taxon>
        <taxon>Actinoplanes</taxon>
    </lineage>
</organism>
<keyword evidence="3" id="KW-0808">Transferase</keyword>
<dbReference type="InterPro" id="IPR001206">
    <property type="entry name" value="Diacylglycerol_kinase_cat_dom"/>
</dbReference>
<keyword evidence="4" id="KW-1185">Reference proteome</keyword>
<accession>A0A931CLK2</accession>
<feature type="transmembrane region" description="Helical" evidence="1">
    <location>
        <begin position="13"/>
        <end position="32"/>
    </location>
</feature>
<proteinExistence type="predicted"/>
<keyword evidence="3" id="KW-0418">Kinase</keyword>
<protein>
    <submittedName>
        <fullName evidence="3">NAD(+)/NADH kinase</fullName>
    </submittedName>
</protein>
<keyword evidence="1" id="KW-0812">Transmembrane</keyword>
<dbReference type="RefSeq" id="WP_196418946.1">
    <property type="nucleotide sequence ID" value="NZ_JADQTO010000025.1"/>
</dbReference>